<proteinExistence type="predicted"/>
<protein>
    <submittedName>
        <fullName evidence="3">Uncharacterized protein</fullName>
    </submittedName>
</protein>
<organism evidence="3 4">
    <name type="scientific">Ketogulonicigenium vulgare (strain WSH-001)</name>
    <dbReference type="NCBI Taxonomy" id="759362"/>
    <lineage>
        <taxon>Bacteria</taxon>
        <taxon>Pseudomonadati</taxon>
        <taxon>Pseudomonadota</taxon>
        <taxon>Alphaproteobacteria</taxon>
        <taxon>Rhodobacterales</taxon>
        <taxon>Roseobacteraceae</taxon>
        <taxon>Ketogulonicigenium</taxon>
    </lineage>
</organism>
<dbReference type="KEGG" id="kvl:KVU_1891"/>
<evidence type="ECO:0000256" key="2">
    <source>
        <dbReference type="SAM" id="SignalP"/>
    </source>
</evidence>
<keyword evidence="2" id="KW-0732">Signal</keyword>
<reference evidence="3 4" key="1">
    <citation type="journal article" date="2011" name="J. Bacteriol.">
        <title>Complete genome sequence of the industrial strain Ketogulonicigenium vulgare WSH-001.</title>
        <authorList>
            <person name="Liu L."/>
            <person name="Li Y."/>
            <person name="Zhang J."/>
            <person name="Zhou Z."/>
            <person name="Liu J."/>
            <person name="Li X."/>
            <person name="Zhou J."/>
            <person name="Du G."/>
            <person name="Wang L."/>
            <person name="Chen J."/>
        </authorList>
    </citation>
    <scope>NUCLEOTIDE SEQUENCE [LARGE SCALE GENOMIC DNA]</scope>
    <source>
        <strain evidence="3 4">WSH-001</strain>
    </source>
</reference>
<keyword evidence="4" id="KW-1185">Reference proteome</keyword>
<dbReference type="EMBL" id="CP002018">
    <property type="protein sequence ID" value="AEM41730.1"/>
    <property type="molecule type" value="Genomic_DNA"/>
</dbReference>
<feature type="signal peptide" evidence="2">
    <location>
        <begin position="1"/>
        <end position="20"/>
    </location>
</feature>
<feature type="region of interest" description="Disordered" evidence="1">
    <location>
        <begin position="73"/>
        <end position="96"/>
    </location>
</feature>
<accession>F9Y4B7</accession>
<name>F9Y4B7_KETVW</name>
<evidence type="ECO:0000256" key="1">
    <source>
        <dbReference type="SAM" id="MobiDB-lite"/>
    </source>
</evidence>
<dbReference type="Proteomes" id="UP000000692">
    <property type="component" value="Chromosome"/>
</dbReference>
<evidence type="ECO:0000313" key="4">
    <source>
        <dbReference type="Proteomes" id="UP000000692"/>
    </source>
</evidence>
<evidence type="ECO:0000313" key="3">
    <source>
        <dbReference type="EMBL" id="AEM41730.1"/>
    </source>
</evidence>
<sequence length="96" mass="9840">MICFALIAAAMLVALTPAVARGVAAAPCAATQVCYMPGTAPVKVALPDQCPACLPLRAFETAMPPRAAQVAVRSADMPQPRGLTAGGQWRPPRGVI</sequence>
<feature type="chain" id="PRO_5003391810" evidence="2">
    <location>
        <begin position="21"/>
        <end position="96"/>
    </location>
</feature>
<dbReference type="HOGENOM" id="CLU_2355975_0_0_5"/>
<gene>
    <name evidence="3" type="ordered locus">KVU_1891</name>
</gene>
<dbReference type="AlphaFoldDB" id="F9Y4B7"/>